<sequence>MDFGYELPSAVACFGEEFGSREASTSWMFDGSAWLARAMALLRVKGPLVLDIVSREVFFEKVVGMVVPPFFLKKGGFFQKRGSVLISYDVSASGRVLVMLVSLTIPTFVCWGKGYLQSF</sequence>
<organism evidence="1 2">
    <name type="scientific">Trifolium pratense</name>
    <name type="common">Red clover</name>
    <dbReference type="NCBI Taxonomy" id="57577"/>
    <lineage>
        <taxon>Eukaryota</taxon>
        <taxon>Viridiplantae</taxon>
        <taxon>Streptophyta</taxon>
        <taxon>Embryophyta</taxon>
        <taxon>Tracheophyta</taxon>
        <taxon>Spermatophyta</taxon>
        <taxon>Magnoliopsida</taxon>
        <taxon>eudicotyledons</taxon>
        <taxon>Gunneridae</taxon>
        <taxon>Pentapetalae</taxon>
        <taxon>rosids</taxon>
        <taxon>fabids</taxon>
        <taxon>Fabales</taxon>
        <taxon>Fabaceae</taxon>
        <taxon>Papilionoideae</taxon>
        <taxon>50 kb inversion clade</taxon>
        <taxon>NPAAA clade</taxon>
        <taxon>Hologalegina</taxon>
        <taxon>IRL clade</taxon>
        <taxon>Trifolieae</taxon>
        <taxon>Trifolium</taxon>
    </lineage>
</organism>
<proteinExistence type="predicted"/>
<accession>A0A2K3NUC2</accession>
<dbReference type="EMBL" id="ASHM01001422">
    <property type="protein sequence ID" value="PNY06644.1"/>
    <property type="molecule type" value="Genomic_DNA"/>
</dbReference>
<name>A0A2K3NUC2_TRIPR</name>
<dbReference type="AlphaFoldDB" id="A0A2K3NUC2"/>
<reference evidence="1 2" key="1">
    <citation type="journal article" date="2014" name="Am. J. Bot.">
        <title>Genome assembly and annotation for red clover (Trifolium pratense; Fabaceae).</title>
        <authorList>
            <person name="Istvanek J."/>
            <person name="Jaros M."/>
            <person name="Krenek A."/>
            <person name="Repkova J."/>
        </authorList>
    </citation>
    <scope>NUCLEOTIDE SEQUENCE [LARGE SCALE GENOMIC DNA]</scope>
    <source>
        <strain evidence="2">cv. Tatra</strain>
        <tissue evidence="1">Young leaves</tissue>
    </source>
</reference>
<evidence type="ECO:0000313" key="1">
    <source>
        <dbReference type="EMBL" id="PNY06644.1"/>
    </source>
</evidence>
<comment type="caution">
    <text evidence="1">The sequence shown here is derived from an EMBL/GenBank/DDBJ whole genome shotgun (WGS) entry which is preliminary data.</text>
</comment>
<protein>
    <submittedName>
        <fullName evidence="1">Uncharacterized protein</fullName>
    </submittedName>
</protein>
<gene>
    <name evidence="1" type="ORF">L195_g003119</name>
</gene>
<dbReference type="Proteomes" id="UP000236291">
    <property type="component" value="Unassembled WGS sequence"/>
</dbReference>
<evidence type="ECO:0000313" key="2">
    <source>
        <dbReference type="Proteomes" id="UP000236291"/>
    </source>
</evidence>
<reference evidence="1 2" key="2">
    <citation type="journal article" date="2017" name="Front. Plant Sci.">
        <title>Gene Classification and Mining of Molecular Markers Useful in Red Clover (Trifolium pratense) Breeding.</title>
        <authorList>
            <person name="Istvanek J."/>
            <person name="Dluhosova J."/>
            <person name="Dluhos P."/>
            <person name="Patkova L."/>
            <person name="Nedelnik J."/>
            <person name="Repkova J."/>
        </authorList>
    </citation>
    <scope>NUCLEOTIDE SEQUENCE [LARGE SCALE GENOMIC DNA]</scope>
    <source>
        <strain evidence="2">cv. Tatra</strain>
        <tissue evidence="1">Young leaves</tissue>
    </source>
</reference>